<sequence>MLFRTAKTQFFNRGDIAKVKIFAEAKYLSQFLKAKDDESVAKAYNRWWALNPIANLIGETTTSLFAIQFLNHLVLMDLMDNRVDVVQNQLSITNLNVPINIVPSMISEGQKEFKHSIIGKLISDRPINKAAAKRTTISAWNSAGPVITIDLENYFTLFKFTSESEVDRVMNHQPWSFNGHPFLLMRWKPDIIIAELILDTLPLWVQVHRLPLEYQNSNVGKVIAGRLGDLEDVDLEEVGANRDSQLHLTIMASLNSTSGEGDQVILSGQLFLPLREVSDLFASSQSAVGASDLAASTTPAKGLEGLGTHDEIRKMISDVKNSEDEKRRLQIEDFSFSPFMRAAVKNVVRYFPTTIVSGRCRDKMLIYEFIPNATLWAGFLMVVAPKTTQGLVESLQETQELMIALQGTQELVKAPQRDSRAGGSSTRDLGACISFTEDSRAGGSHKGQELVLAP</sequence>
<accession>A0A834Y970</accession>
<organism evidence="2 3">
    <name type="scientific">Tetracentron sinense</name>
    <name type="common">Spur-leaf</name>
    <dbReference type="NCBI Taxonomy" id="13715"/>
    <lineage>
        <taxon>Eukaryota</taxon>
        <taxon>Viridiplantae</taxon>
        <taxon>Streptophyta</taxon>
        <taxon>Embryophyta</taxon>
        <taxon>Tracheophyta</taxon>
        <taxon>Spermatophyta</taxon>
        <taxon>Magnoliopsida</taxon>
        <taxon>Trochodendrales</taxon>
        <taxon>Trochodendraceae</taxon>
        <taxon>Tetracentron</taxon>
    </lineage>
</organism>
<dbReference type="AlphaFoldDB" id="A0A834Y970"/>
<reference evidence="2 3" key="1">
    <citation type="submission" date="2020-04" db="EMBL/GenBank/DDBJ databases">
        <title>Plant Genome Project.</title>
        <authorList>
            <person name="Zhang R.-G."/>
        </authorList>
    </citation>
    <scope>NUCLEOTIDE SEQUENCE [LARGE SCALE GENOMIC DNA]</scope>
    <source>
        <strain evidence="2">YNK0</strain>
        <tissue evidence="2">Leaf</tissue>
    </source>
</reference>
<dbReference type="OrthoDB" id="1750606at2759"/>
<name>A0A834Y970_TETSI</name>
<comment type="caution">
    <text evidence="2">The sequence shown here is derived from an EMBL/GenBank/DDBJ whole genome shotgun (WGS) entry which is preliminary data.</text>
</comment>
<evidence type="ECO:0000313" key="3">
    <source>
        <dbReference type="Proteomes" id="UP000655225"/>
    </source>
</evidence>
<dbReference type="Proteomes" id="UP000655225">
    <property type="component" value="Unassembled WGS sequence"/>
</dbReference>
<gene>
    <name evidence="2" type="ORF">HHK36_032416</name>
</gene>
<keyword evidence="3" id="KW-1185">Reference proteome</keyword>
<protein>
    <recommendedName>
        <fullName evidence="1">DUF4283 domain-containing protein</fullName>
    </recommendedName>
</protein>
<evidence type="ECO:0000313" key="2">
    <source>
        <dbReference type="EMBL" id="KAF8369561.1"/>
    </source>
</evidence>
<evidence type="ECO:0000259" key="1">
    <source>
        <dbReference type="Pfam" id="PF14111"/>
    </source>
</evidence>
<dbReference type="PANTHER" id="PTHR31286">
    <property type="entry name" value="GLYCINE-RICH CELL WALL STRUCTURAL PROTEIN 1.8-LIKE"/>
    <property type="match status" value="1"/>
</dbReference>
<dbReference type="PANTHER" id="PTHR31286:SF167">
    <property type="entry name" value="OS09G0268800 PROTEIN"/>
    <property type="match status" value="1"/>
</dbReference>
<proteinExistence type="predicted"/>
<dbReference type="Pfam" id="PF14111">
    <property type="entry name" value="DUF4283"/>
    <property type="match status" value="1"/>
</dbReference>
<dbReference type="EMBL" id="JABCRI010000661">
    <property type="protein sequence ID" value="KAF8369561.1"/>
    <property type="molecule type" value="Genomic_DNA"/>
</dbReference>
<feature type="domain" description="DUF4283" evidence="1">
    <location>
        <begin position="111"/>
        <end position="193"/>
    </location>
</feature>
<dbReference type="InterPro" id="IPR025558">
    <property type="entry name" value="DUF4283"/>
</dbReference>
<dbReference type="InterPro" id="IPR040256">
    <property type="entry name" value="At4g02000-like"/>
</dbReference>